<dbReference type="Proteomes" id="UP000294257">
    <property type="component" value="Unassembled WGS sequence"/>
</dbReference>
<dbReference type="Pfam" id="PF13649">
    <property type="entry name" value="Methyltransf_25"/>
    <property type="match status" value="1"/>
</dbReference>
<reference evidence="2 3" key="1">
    <citation type="submission" date="2019-02" db="EMBL/GenBank/DDBJ databases">
        <title>Genomic Encyclopedia of Type Strains, Phase IV (KMG-IV): sequencing the most valuable type-strain genomes for metagenomic binning, comparative biology and taxonomic classification.</title>
        <authorList>
            <person name="Goeker M."/>
        </authorList>
    </citation>
    <scope>NUCLEOTIDE SEQUENCE [LARGE SCALE GENOMIC DNA]</scope>
    <source>
        <strain evidence="2 3">DSM 101727</strain>
    </source>
</reference>
<proteinExistence type="predicted"/>
<dbReference type="EMBL" id="SGWQ01000010">
    <property type="protein sequence ID" value="RZS34079.1"/>
    <property type="molecule type" value="Genomic_DNA"/>
</dbReference>
<protein>
    <submittedName>
        <fullName evidence="2">Methyltransferase family protein</fullName>
    </submittedName>
</protein>
<dbReference type="GO" id="GO:0032259">
    <property type="term" value="P:methylation"/>
    <property type="evidence" value="ECO:0007669"/>
    <property type="project" value="UniProtKB-KW"/>
</dbReference>
<evidence type="ECO:0000313" key="2">
    <source>
        <dbReference type="EMBL" id="RZS34079.1"/>
    </source>
</evidence>
<sequence>MTTTQRGDRTWTFASRTYYGALSRFNGPMHDLALHHLGLEAGDSVLDIGCGTGATLAALRDAVGPSGRVVGVDYNAGMVDRTRKFLRRKGIDAEVREADATREPHGYEEFDAMIAITAFNAMPDVPAALRLAHDALRPGGRLFVFDVRLVPSSGFVEGTITRLLRFGYRKLTAFTGADIVDEVERVFGTVDRIGVTPRLTILLAHKKA</sequence>
<feature type="domain" description="Methyltransferase" evidence="1">
    <location>
        <begin position="45"/>
        <end position="140"/>
    </location>
</feature>
<comment type="caution">
    <text evidence="2">The sequence shown here is derived from an EMBL/GenBank/DDBJ whole genome shotgun (WGS) entry which is preliminary data.</text>
</comment>
<dbReference type="InterPro" id="IPR041698">
    <property type="entry name" value="Methyltransf_25"/>
</dbReference>
<organism evidence="2 3">
    <name type="scientific">Herbihabitans rhizosphaerae</name>
    <dbReference type="NCBI Taxonomy" id="1872711"/>
    <lineage>
        <taxon>Bacteria</taxon>
        <taxon>Bacillati</taxon>
        <taxon>Actinomycetota</taxon>
        <taxon>Actinomycetes</taxon>
        <taxon>Pseudonocardiales</taxon>
        <taxon>Pseudonocardiaceae</taxon>
        <taxon>Herbihabitans</taxon>
    </lineage>
</organism>
<dbReference type="PANTHER" id="PTHR43464:SF83">
    <property type="entry name" value="MALONYL-[ACYL-CARRIER PROTEIN] O-METHYLTRANSFERASE"/>
    <property type="match status" value="1"/>
</dbReference>
<dbReference type="OrthoDB" id="7032234at2"/>
<dbReference type="InterPro" id="IPR029063">
    <property type="entry name" value="SAM-dependent_MTases_sf"/>
</dbReference>
<dbReference type="SUPFAM" id="SSF53335">
    <property type="entry name" value="S-adenosyl-L-methionine-dependent methyltransferases"/>
    <property type="match status" value="1"/>
</dbReference>
<dbReference type="CDD" id="cd02440">
    <property type="entry name" value="AdoMet_MTases"/>
    <property type="match status" value="1"/>
</dbReference>
<keyword evidence="3" id="KW-1185">Reference proteome</keyword>
<name>A0A4Q7KG75_9PSEU</name>
<dbReference type="AlphaFoldDB" id="A0A4Q7KG75"/>
<dbReference type="RefSeq" id="WP_130347451.1">
    <property type="nucleotide sequence ID" value="NZ_SGWQ01000010.1"/>
</dbReference>
<dbReference type="PANTHER" id="PTHR43464">
    <property type="entry name" value="METHYLTRANSFERASE"/>
    <property type="match status" value="1"/>
</dbReference>
<gene>
    <name evidence="2" type="ORF">EV193_110229</name>
</gene>
<dbReference type="Gene3D" id="3.40.50.150">
    <property type="entry name" value="Vaccinia Virus protein VP39"/>
    <property type="match status" value="1"/>
</dbReference>
<evidence type="ECO:0000313" key="3">
    <source>
        <dbReference type="Proteomes" id="UP000294257"/>
    </source>
</evidence>
<evidence type="ECO:0000259" key="1">
    <source>
        <dbReference type="Pfam" id="PF13649"/>
    </source>
</evidence>
<keyword evidence="2" id="KW-0808">Transferase</keyword>
<dbReference type="GO" id="GO:0008168">
    <property type="term" value="F:methyltransferase activity"/>
    <property type="evidence" value="ECO:0007669"/>
    <property type="project" value="UniProtKB-KW"/>
</dbReference>
<accession>A0A4Q7KG75</accession>
<keyword evidence="2" id="KW-0489">Methyltransferase</keyword>